<name>A0A0J7XNX0_9SPHN</name>
<dbReference type="EMBL" id="JACU01000008">
    <property type="protein sequence ID" value="KMS52788.1"/>
    <property type="molecule type" value="Genomic_DNA"/>
</dbReference>
<gene>
    <name evidence="1" type="ORF">V474_24930</name>
</gene>
<sequence>MAIHFVADLHFNGDNARHAHPYGFADSAEMTRRICETWCARVNPADTVWILGNVGNPVHLAMLPGIKHLVRGALDPQPWNCLATGRYASVCDFRRLETEYGEVALFSDPSAAPETDGLVLHGRGFGQAWTREGFVCVAAEQTGWGPVSLDQILRGPLDLRHAA</sequence>
<dbReference type="AlphaFoldDB" id="A0A0J7XNX0"/>
<evidence type="ECO:0000313" key="2">
    <source>
        <dbReference type="Proteomes" id="UP000052268"/>
    </source>
</evidence>
<dbReference type="RefSeq" id="WP_059152832.1">
    <property type="nucleotide sequence ID" value="NZ_KQ130456.1"/>
</dbReference>
<reference evidence="1 2" key="1">
    <citation type="journal article" date="2015" name="G3 (Bethesda)">
        <title>Insights into Ongoing Evolution of the Hexachlorocyclohexane Catabolic Pathway from Comparative Genomics of Ten Sphingomonadaceae Strains.</title>
        <authorList>
            <person name="Pearce S.L."/>
            <person name="Oakeshott J.G."/>
            <person name="Pandey G."/>
        </authorList>
    </citation>
    <scope>NUCLEOTIDE SEQUENCE [LARGE SCALE GENOMIC DNA]</scope>
    <source>
        <strain evidence="1 2">LL02</strain>
    </source>
</reference>
<dbReference type="Proteomes" id="UP000052268">
    <property type="component" value="Unassembled WGS sequence"/>
</dbReference>
<organism evidence="1 2">
    <name type="scientific">Novosphingobium barchaimii LL02</name>
    <dbReference type="NCBI Taxonomy" id="1114963"/>
    <lineage>
        <taxon>Bacteria</taxon>
        <taxon>Pseudomonadati</taxon>
        <taxon>Pseudomonadota</taxon>
        <taxon>Alphaproteobacteria</taxon>
        <taxon>Sphingomonadales</taxon>
        <taxon>Sphingomonadaceae</taxon>
        <taxon>Novosphingobium</taxon>
    </lineage>
</organism>
<keyword evidence="2" id="KW-1185">Reference proteome</keyword>
<comment type="caution">
    <text evidence="1">The sequence shown here is derived from an EMBL/GenBank/DDBJ whole genome shotgun (WGS) entry which is preliminary data.</text>
</comment>
<accession>A0A0J7XNX0</accession>
<proteinExistence type="predicted"/>
<dbReference type="Gene3D" id="3.60.21.10">
    <property type="match status" value="1"/>
</dbReference>
<dbReference type="InterPro" id="IPR029052">
    <property type="entry name" value="Metallo-depent_PP-like"/>
</dbReference>
<evidence type="ECO:0000313" key="1">
    <source>
        <dbReference type="EMBL" id="KMS52788.1"/>
    </source>
</evidence>
<dbReference type="PATRIC" id="fig|1114963.3.peg.3841"/>
<dbReference type="OrthoDB" id="5380073at2"/>
<protein>
    <submittedName>
        <fullName evidence="1">Phosphoesterase</fullName>
    </submittedName>
</protein>